<proteinExistence type="predicted"/>
<dbReference type="EMBL" id="FNZK01000029">
    <property type="protein sequence ID" value="SEJ95981.1"/>
    <property type="molecule type" value="Genomic_DNA"/>
</dbReference>
<dbReference type="Pfam" id="PF16263">
    <property type="entry name" value="DUF4917"/>
    <property type="match status" value="1"/>
</dbReference>
<sequence>MDDYTIYKWGDCNLLTDKLKESTLILGNGASIAISDVFSYQSLFEKATSDQILNSKATNVFEAIQTKDFELVLNKLRQAAIINDVLGLDSDHVASETYKDIKDALIKVVKDNHISYQSRRFSINDVRNFMKQFKTVIDLNYDLLVYWAIMSDNPITMKDCFTKRRGDGDGNSFNYEIETFRETYKNVTNPTLVFYPHGSLVLLTDKNNEELKIKRTNNDNLLDEIANKWSGNYVPLFVSEGDSAQKEKAIKRSSYLNFIYENVLNNLGENIIIYGWSMSDQDKHLIDKIFKKTNVKTVFLSIFTDGKTDDELEEEQTKIIKILQKRNKDITIKFFASNSEGVWNSISM</sequence>
<name>A0A1H7D2J2_9FIRM</name>
<dbReference type="STRING" id="84035.SAMN05660742_12915"/>
<dbReference type="AlphaFoldDB" id="A0A1H7D2J2"/>
<dbReference type="InterPro" id="IPR032581">
    <property type="entry name" value="DUF4917"/>
</dbReference>
<dbReference type="RefSeq" id="WP_091835751.1">
    <property type="nucleotide sequence ID" value="NZ_FNZK01000029.1"/>
</dbReference>
<protein>
    <recommendedName>
        <fullName evidence="3">DUF4917 domain-containing protein</fullName>
    </recommendedName>
</protein>
<reference evidence="2" key="1">
    <citation type="submission" date="2016-10" db="EMBL/GenBank/DDBJ databases">
        <authorList>
            <person name="Varghese N."/>
            <person name="Submissions S."/>
        </authorList>
    </citation>
    <scope>NUCLEOTIDE SEQUENCE [LARGE SCALE GENOMIC DNA]</scope>
    <source>
        <strain evidence="2">DSM 2179</strain>
    </source>
</reference>
<keyword evidence="2" id="KW-1185">Reference proteome</keyword>
<dbReference type="Proteomes" id="UP000199662">
    <property type="component" value="Unassembled WGS sequence"/>
</dbReference>
<evidence type="ECO:0000313" key="2">
    <source>
        <dbReference type="Proteomes" id="UP000199662"/>
    </source>
</evidence>
<evidence type="ECO:0008006" key="3">
    <source>
        <dbReference type="Google" id="ProtNLM"/>
    </source>
</evidence>
<accession>A0A1H7D2J2</accession>
<gene>
    <name evidence="1" type="ORF">SAMN05660742_12915</name>
</gene>
<organism evidence="1 2">
    <name type="scientific">Propionispira arboris</name>
    <dbReference type="NCBI Taxonomy" id="84035"/>
    <lineage>
        <taxon>Bacteria</taxon>
        <taxon>Bacillati</taxon>
        <taxon>Bacillota</taxon>
        <taxon>Negativicutes</taxon>
        <taxon>Selenomonadales</taxon>
        <taxon>Selenomonadaceae</taxon>
        <taxon>Propionispira</taxon>
    </lineage>
</organism>
<evidence type="ECO:0000313" key="1">
    <source>
        <dbReference type="EMBL" id="SEJ95981.1"/>
    </source>
</evidence>